<reference evidence="3" key="1">
    <citation type="journal article" date="2019" name="Int. J. Syst. Evol. Microbiol.">
        <title>The Global Catalogue of Microorganisms (GCM) 10K type strain sequencing project: providing services to taxonomists for standard genome sequencing and annotation.</title>
        <authorList>
            <consortium name="The Broad Institute Genomics Platform"/>
            <consortium name="The Broad Institute Genome Sequencing Center for Infectious Disease"/>
            <person name="Wu L."/>
            <person name="Ma J."/>
        </authorList>
    </citation>
    <scope>NUCLEOTIDE SEQUENCE [LARGE SCALE GENOMIC DNA]</scope>
    <source>
        <strain evidence="3">CGMCC 1.13574</strain>
    </source>
</reference>
<keyword evidence="3" id="KW-1185">Reference proteome</keyword>
<dbReference type="Pfam" id="PF13091">
    <property type="entry name" value="PLDc_2"/>
    <property type="match status" value="1"/>
</dbReference>
<dbReference type="SUPFAM" id="SSF56024">
    <property type="entry name" value="Phospholipase D/nuclease"/>
    <property type="match status" value="2"/>
</dbReference>
<dbReference type="CDD" id="cd09130">
    <property type="entry name" value="PLDc_unchar2_2"/>
    <property type="match status" value="1"/>
</dbReference>
<evidence type="ECO:0000259" key="1">
    <source>
        <dbReference type="Pfam" id="PF13091"/>
    </source>
</evidence>
<sequence>MSAGADRRDGRRARLRRGLGLLLALYLASAAWQAWKPLPPGIGEAQPLRASADVRFLADRTWVDAEGRRHSEQVIFDEILALIGQAQRLVVLDMFLFNAFGSAPDEDGRALSSELSEALAARLAEVPTLKAVLITDPVNTVYGGVAAPHLAALEAAGATVIVTDLDRLRAPNPLWSGPWRACCAWLGNDPHGGWLPSPFGPERVTLRSYGHLLNFNANHRKTLVVDAGDDWVGLVASANPHDASRAHGNVALRFSGPAVLDLLDTEHAVAAMSGTELRLPDPLPVDAPIEDVLGARVQVLTEGRIRDALLSMLAAAGAGDRIDVAAFYLSHRGVIAALRDAHARGAAVRVLLDPNRDAFGRTKNGVPNRQVARELHAAGVPVRWCDTHGEQCHAKLVLLRRADGDAELVAGSANFTRRNLDDLNLETSLRVLATEDDPAVADAAAWFEEQWSNTPERRYSLPYPAYADDARLRVLLYRIGEATGLSTF</sequence>
<protein>
    <submittedName>
        <fullName evidence="2">Phospholipase D-like domain-containing protein</fullName>
    </submittedName>
</protein>
<dbReference type="PANTHER" id="PTHR21248:SF22">
    <property type="entry name" value="PHOSPHOLIPASE D"/>
    <property type="match status" value="1"/>
</dbReference>
<name>A0ABV9NKR9_9GAMM</name>
<dbReference type="PANTHER" id="PTHR21248">
    <property type="entry name" value="CARDIOLIPIN SYNTHASE"/>
    <property type="match status" value="1"/>
</dbReference>
<evidence type="ECO:0000313" key="3">
    <source>
        <dbReference type="Proteomes" id="UP001595892"/>
    </source>
</evidence>
<dbReference type="EMBL" id="JBHSGG010000030">
    <property type="protein sequence ID" value="MFC4728646.1"/>
    <property type="molecule type" value="Genomic_DNA"/>
</dbReference>
<organism evidence="2 3">
    <name type="scientific">Coralloluteibacterium thermophilum</name>
    <dbReference type="NCBI Taxonomy" id="2707049"/>
    <lineage>
        <taxon>Bacteria</taxon>
        <taxon>Pseudomonadati</taxon>
        <taxon>Pseudomonadota</taxon>
        <taxon>Gammaproteobacteria</taxon>
        <taxon>Lysobacterales</taxon>
        <taxon>Lysobacteraceae</taxon>
        <taxon>Coralloluteibacterium</taxon>
    </lineage>
</organism>
<feature type="domain" description="Phospholipase D-like" evidence="1">
    <location>
        <begin position="317"/>
        <end position="451"/>
    </location>
</feature>
<dbReference type="Proteomes" id="UP001595892">
    <property type="component" value="Unassembled WGS sequence"/>
</dbReference>
<evidence type="ECO:0000313" key="2">
    <source>
        <dbReference type="EMBL" id="MFC4728646.1"/>
    </source>
</evidence>
<dbReference type="InterPro" id="IPR025202">
    <property type="entry name" value="PLD-like_dom"/>
</dbReference>
<accession>A0ABV9NKR9</accession>
<dbReference type="Gene3D" id="3.30.870.10">
    <property type="entry name" value="Endonuclease Chain A"/>
    <property type="match status" value="2"/>
</dbReference>
<dbReference type="RefSeq" id="WP_377004679.1">
    <property type="nucleotide sequence ID" value="NZ_JBHSGG010000030.1"/>
</dbReference>
<comment type="caution">
    <text evidence="2">The sequence shown here is derived from an EMBL/GenBank/DDBJ whole genome shotgun (WGS) entry which is preliminary data.</text>
</comment>
<proteinExistence type="predicted"/>
<gene>
    <name evidence="2" type="ORF">ACFO3Q_10745</name>
</gene>